<organism evidence="1 2">
    <name type="scientific">Colletotrichum gloeosporioides</name>
    <name type="common">Anthracnose fungus</name>
    <name type="synonym">Glomerella cingulata</name>
    <dbReference type="NCBI Taxonomy" id="474922"/>
    <lineage>
        <taxon>Eukaryota</taxon>
        <taxon>Fungi</taxon>
        <taxon>Dikarya</taxon>
        <taxon>Ascomycota</taxon>
        <taxon>Pezizomycotina</taxon>
        <taxon>Sordariomycetes</taxon>
        <taxon>Hypocreomycetidae</taxon>
        <taxon>Glomerellales</taxon>
        <taxon>Glomerellaceae</taxon>
        <taxon>Colletotrichum</taxon>
        <taxon>Colletotrichum gloeosporioides species complex</taxon>
    </lineage>
</organism>
<dbReference type="Proteomes" id="UP000613401">
    <property type="component" value="Unassembled WGS sequence"/>
</dbReference>
<dbReference type="EMBL" id="WVTB01000035">
    <property type="protein sequence ID" value="KAF3806592.1"/>
    <property type="molecule type" value="Genomic_DNA"/>
</dbReference>
<dbReference type="AlphaFoldDB" id="A0A8H4CMV9"/>
<accession>A0A8H4CMV9</accession>
<proteinExistence type="predicted"/>
<evidence type="ECO:0000313" key="1">
    <source>
        <dbReference type="EMBL" id="KAF3806592.1"/>
    </source>
</evidence>
<reference evidence="1" key="1">
    <citation type="journal article" date="2020" name="Phytopathology">
        <title>Genome sequence and comparative analysis of Colletotrichum gloeosporioides isolated from Liriodendron leaves.</title>
        <authorList>
            <person name="Fu F.F."/>
            <person name="Hao Z."/>
            <person name="Wang P."/>
            <person name="Lu Y."/>
            <person name="Xue L.J."/>
            <person name="Wei G."/>
            <person name="Tian Y."/>
            <person name="Baishi H."/>
            <person name="Xu H."/>
            <person name="Shi J."/>
            <person name="Cheng T."/>
            <person name="Wang G."/>
            <person name="Yi Y."/>
            <person name="Chen J."/>
        </authorList>
    </citation>
    <scope>NUCLEOTIDE SEQUENCE</scope>
    <source>
        <strain evidence="1">Lc1</strain>
    </source>
</reference>
<protein>
    <submittedName>
        <fullName evidence="1">Uncharacterized protein</fullName>
    </submittedName>
</protein>
<dbReference type="GeneID" id="69015248"/>
<evidence type="ECO:0000313" key="2">
    <source>
        <dbReference type="Proteomes" id="UP000613401"/>
    </source>
</evidence>
<sequence length="320" mass="36389">MHWMTSHQEAAMARKEPAWKHLNMRKRRGLRVPTSRRPRNGIALQSGDRVPVQVGTPFTALNERCEIKDQPQLEGFNSTQEKLLRKRSKRTKHLTEADKWRDVYLILFPDTGPEDIPSPYLDFGGNASTREAESAFDRYERYLRRELPRRVRQELEIRIDQALEPLEENLKSQIVDIVRDAQLALFQSFVSEPTNSTMRIEQGHDEDPTTLVAGTASSSTDNHLVFGGQLEALRPPPYVEEELVDFNGLLFGLPDGQSFQEQPVADDFFGTINFGGNTISVQHNTAMDFRAFPLSDDESAYVSMSLSSGSRFEVDGMDKQ</sequence>
<dbReference type="RefSeq" id="XP_045265751.1">
    <property type="nucleotide sequence ID" value="XM_045408079.1"/>
</dbReference>
<keyword evidence="2" id="KW-1185">Reference proteome</keyword>
<dbReference type="PANTHER" id="PTHR38166:SF1">
    <property type="entry name" value="C2H2-TYPE DOMAIN-CONTAINING PROTEIN"/>
    <property type="match status" value="1"/>
</dbReference>
<name>A0A8H4CMV9_COLGL</name>
<comment type="caution">
    <text evidence="1">The sequence shown here is derived from an EMBL/GenBank/DDBJ whole genome shotgun (WGS) entry which is preliminary data.</text>
</comment>
<gene>
    <name evidence="1" type="ORF">GCG54_00008107</name>
</gene>
<reference evidence="1" key="2">
    <citation type="submission" date="2020-03" db="EMBL/GenBank/DDBJ databases">
        <authorList>
            <person name="Fu F.-F."/>
            <person name="Chen J."/>
        </authorList>
    </citation>
    <scope>NUCLEOTIDE SEQUENCE</scope>
    <source>
        <strain evidence="1">Lc1</strain>
    </source>
</reference>
<dbReference type="PANTHER" id="PTHR38166">
    <property type="entry name" value="C2H2-TYPE DOMAIN-CONTAINING PROTEIN-RELATED"/>
    <property type="match status" value="1"/>
</dbReference>